<evidence type="ECO:0000313" key="2">
    <source>
        <dbReference type="Proteomes" id="UP001163321"/>
    </source>
</evidence>
<gene>
    <name evidence="1" type="ORF">PsorP6_016252</name>
</gene>
<comment type="caution">
    <text evidence="1">The sequence shown here is derived from an EMBL/GenBank/DDBJ whole genome shotgun (WGS) entry which is preliminary data.</text>
</comment>
<organism evidence="1 2">
    <name type="scientific">Peronosclerospora sorghi</name>
    <dbReference type="NCBI Taxonomy" id="230839"/>
    <lineage>
        <taxon>Eukaryota</taxon>
        <taxon>Sar</taxon>
        <taxon>Stramenopiles</taxon>
        <taxon>Oomycota</taxon>
        <taxon>Peronosporomycetes</taxon>
        <taxon>Peronosporales</taxon>
        <taxon>Peronosporaceae</taxon>
        <taxon>Peronosclerospora</taxon>
    </lineage>
</organism>
<keyword evidence="2" id="KW-1185">Reference proteome</keyword>
<proteinExistence type="predicted"/>
<dbReference type="EMBL" id="CM047587">
    <property type="protein sequence ID" value="KAI9908747.1"/>
    <property type="molecule type" value="Genomic_DNA"/>
</dbReference>
<evidence type="ECO:0000313" key="1">
    <source>
        <dbReference type="EMBL" id="KAI9908747.1"/>
    </source>
</evidence>
<reference evidence="1 2" key="1">
    <citation type="journal article" date="2022" name="bioRxiv">
        <title>The genome of the oomycete Peronosclerospora sorghi, a cosmopolitan pathogen of maize and sorghum, is inflated with dispersed pseudogenes.</title>
        <authorList>
            <person name="Fletcher K."/>
            <person name="Martin F."/>
            <person name="Isakeit T."/>
            <person name="Cavanaugh K."/>
            <person name="Magill C."/>
            <person name="Michelmore R."/>
        </authorList>
    </citation>
    <scope>NUCLEOTIDE SEQUENCE [LARGE SCALE GENOMIC DNA]</scope>
    <source>
        <strain evidence="1">P6</strain>
    </source>
</reference>
<name>A0ACC0VR31_9STRA</name>
<sequence>MELDQCIPLWRGRASEASVIGASSCVSRDGNRLVLLTSSKDVREICARTRKCVHHWTFGRDSSHALHVAAVRHPHSRVLYGICGSPGVSASKKARQARRQEARKTSVLPANEGITVWQDTDVDVASWKRVALQSTAKVFALLAHVKLKEEVVVVFQDGSFATYDSELKRGVQRDDGKESGRNASRVEEGDGTNERMHVLWAFLETNSPSSLKGALFLSMLVQKTGQKVKHDVELWVYQMTIPTVTRRMGGVLSVDLRVRHRISWPDDQEISACAFHPETFSYSLVGRLGYWYSLRFARDALTNKVTLAASQHMPNLALSNTVSKMPVHKKRKLQAESNMSSGHLVSGVGHASFLVALELDAPLTLTVWDSNFAVPVSKAEISLPTEKEHEESVLLRCSINHGVGKAVQFVQVGAGDAIIVVFERAVFLLHVRNKHSSLASVLGATAFTDGPRSESTAMPDSSVPWEDVIARGSEMLDAETWKSTMCREDDRERQLIADLLDPQVTATSEEFQNRLAQALNDQKRQRKTGPDENAELSYRLCKAVIRRCLESSDLGLWAPLEKMIRTKRVSARAEPTLLPLLMQQNQVALLECAIAHLMDIDELSIVRLLKYFVRQSTNSVLLKFVTQQVTTTTSETSRVDAAIAALDRYTRSLLSLPVNRIFLHRAVRELALEEVLLVLAMCKKLLLVHLTGDNDAANAKDDEALPNGKNASKKASVPSASQCCTWISVLLDAHVAALVHRASQHAPVARALHELDTLVQMVLRTHVLYESVHGVLSNFLSGLELPQAPGLPDYCVEELRL</sequence>
<accession>A0ACC0VR31</accession>
<protein>
    <submittedName>
        <fullName evidence="1">Uncharacterized protein</fullName>
    </submittedName>
</protein>
<dbReference type="Proteomes" id="UP001163321">
    <property type="component" value="Chromosome 8"/>
</dbReference>